<organism evidence="1 2">
    <name type="scientific">Clostridium saccharobutylicum</name>
    <dbReference type="NCBI Taxonomy" id="169679"/>
    <lineage>
        <taxon>Bacteria</taxon>
        <taxon>Bacillati</taxon>
        <taxon>Bacillota</taxon>
        <taxon>Clostridia</taxon>
        <taxon>Eubacteriales</taxon>
        <taxon>Clostridiaceae</taxon>
        <taxon>Clostridium</taxon>
    </lineage>
</organism>
<gene>
    <name evidence="1" type="ORF">CLOSAC_09890</name>
</gene>
<accession>A0A1S8NJT2</accession>
<name>A0A1S8NJT2_CLOSA</name>
<sequence>MVKDENISFDIIISINFNAFQNNVGQVGYKQYKREGTIDEKDVY</sequence>
<evidence type="ECO:0000313" key="2">
    <source>
        <dbReference type="Proteomes" id="UP000191154"/>
    </source>
</evidence>
<evidence type="ECO:0000313" key="1">
    <source>
        <dbReference type="EMBL" id="OOM16697.1"/>
    </source>
</evidence>
<dbReference type="EMBL" id="LZYZ01000001">
    <property type="protein sequence ID" value="OOM16697.1"/>
    <property type="molecule type" value="Genomic_DNA"/>
</dbReference>
<dbReference type="Proteomes" id="UP000191154">
    <property type="component" value="Unassembled WGS sequence"/>
</dbReference>
<comment type="caution">
    <text evidence="1">The sequence shown here is derived from an EMBL/GenBank/DDBJ whole genome shotgun (WGS) entry which is preliminary data.</text>
</comment>
<reference evidence="1 2" key="1">
    <citation type="submission" date="2016-05" db="EMBL/GenBank/DDBJ databases">
        <title>Microbial solvent formation.</title>
        <authorList>
            <person name="Poehlein A."/>
            <person name="Montoya Solano J.D."/>
            <person name="Flitsch S."/>
            <person name="Krabben P."/>
            <person name="Duerre P."/>
            <person name="Daniel R."/>
        </authorList>
    </citation>
    <scope>NUCLEOTIDE SEQUENCE [LARGE SCALE GENOMIC DNA]</scope>
    <source>
        <strain evidence="1 2">L1-8</strain>
    </source>
</reference>
<dbReference type="AlphaFoldDB" id="A0A1S8NJT2"/>
<protein>
    <submittedName>
        <fullName evidence="1">Uncharacterized protein</fullName>
    </submittedName>
</protein>
<proteinExistence type="predicted"/>